<dbReference type="Proteomes" id="UP000178106">
    <property type="component" value="Unassembled WGS sequence"/>
</dbReference>
<dbReference type="Gene3D" id="1.10.10.10">
    <property type="entry name" value="Winged helix-like DNA-binding domain superfamily/Winged helix DNA-binding domain"/>
    <property type="match status" value="1"/>
</dbReference>
<dbReference type="InterPro" id="IPR036388">
    <property type="entry name" value="WH-like_DNA-bd_sf"/>
</dbReference>
<dbReference type="InterPro" id="IPR000943">
    <property type="entry name" value="RNA_pol_sigma70"/>
</dbReference>
<dbReference type="InterPro" id="IPR050239">
    <property type="entry name" value="Sigma-70_RNA_pol_init_factors"/>
</dbReference>
<dbReference type="PANTHER" id="PTHR30603">
    <property type="entry name" value="RNA POLYMERASE SIGMA FACTOR RPO"/>
    <property type="match status" value="1"/>
</dbReference>
<dbReference type="PRINTS" id="PR00046">
    <property type="entry name" value="SIGMA70FCT"/>
</dbReference>
<proteinExistence type="predicted"/>
<dbReference type="CDD" id="cd06171">
    <property type="entry name" value="Sigma70_r4"/>
    <property type="match status" value="1"/>
</dbReference>
<name>A0A1G2E3Y4_9BACT</name>
<gene>
    <name evidence="2" type="ORF">A2494_02295</name>
</gene>
<dbReference type="Pfam" id="PF04545">
    <property type="entry name" value="Sigma70_r4"/>
    <property type="match status" value="1"/>
</dbReference>
<dbReference type="PANTHER" id="PTHR30603:SF47">
    <property type="entry name" value="RNA POLYMERASE SIGMA FACTOR SIGD, CHLOROPLASTIC"/>
    <property type="match status" value="1"/>
</dbReference>
<organism evidence="2 3">
    <name type="scientific">Candidatus Lloydbacteria bacterium RIFOXYC12_FULL_46_25</name>
    <dbReference type="NCBI Taxonomy" id="1798670"/>
    <lineage>
        <taxon>Bacteria</taxon>
        <taxon>Candidatus Lloydiibacteriota</taxon>
    </lineage>
</organism>
<dbReference type="AlphaFoldDB" id="A0A1G2E3Y4"/>
<reference evidence="2 3" key="1">
    <citation type="journal article" date="2016" name="Nat. Commun.">
        <title>Thousands of microbial genomes shed light on interconnected biogeochemical processes in an aquifer system.</title>
        <authorList>
            <person name="Anantharaman K."/>
            <person name="Brown C.T."/>
            <person name="Hug L.A."/>
            <person name="Sharon I."/>
            <person name="Castelle C.J."/>
            <person name="Probst A.J."/>
            <person name="Thomas B.C."/>
            <person name="Singh A."/>
            <person name="Wilkins M.J."/>
            <person name="Karaoz U."/>
            <person name="Brodie E.L."/>
            <person name="Williams K.H."/>
            <person name="Hubbard S.S."/>
            <person name="Banfield J.F."/>
        </authorList>
    </citation>
    <scope>NUCLEOTIDE SEQUENCE [LARGE SCALE GENOMIC DNA]</scope>
</reference>
<dbReference type="EMBL" id="MHLU01000033">
    <property type="protein sequence ID" value="OGZ20060.1"/>
    <property type="molecule type" value="Genomic_DNA"/>
</dbReference>
<dbReference type="GO" id="GO:0006352">
    <property type="term" value="P:DNA-templated transcription initiation"/>
    <property type="evidence" value="ECO:0007669"/>
    <property type="project" value="InterPro"/>
</dbReference>
<accession>A0A1G2E3Y4</accession>
<comment type="caution">
    <text evidence="2">The sequence shown here is derived from an EMBL/GenBank/DDBJ whole genome shotgun (WGS) entry which is preliminary data.</text>
</comment>
<dbReference type="SUPFAM" id="SSF88659">
    <property type="entry name" value="Sigma3 and sigma4 domains of RNA polymerase sigma factors"/>
    <property type="match status" value="1"/>
</dbReference>
<feature type="domain" description="RNA polymerase sigma-70 region 4" evidence="1">
    <location>
        <begin position="134"/>
        <end position="185"/>
    </location>
</feature>
<dbReference type="GO" id="GO:0003700">
    <property type="term" value="F:DNA-binding transcription factor activity"/>
    <property type="evidence" value="ECO:0007669"/>
    <property type="project" value="InterPro"/>
</dbReference>
<evidence type="ECO:0000259" key="1">
    <source>
        <dbReference type="Pfam" id="PF04545"/>
    </source>
</evidence>
<evidence type="ECO:0000313" key="2">
    <source>
        <dbReference type="EMBL" id="OGZ20060.1"/>
    </source>
</evidence>
<dbReference type="InterPro" id="IPR013324">
    <property type="entry name" value="RNA_pol_sigma_r3/r4-like"/>
</dbReference>
<sequence>MHNQREHFPFTLDALALFGHPLHYTKSEYTFLLISKERVMTKPVDELLLVSCVDYLLEYGGLAFIGLIIDVKEGAKRKSRSPVDLSVFDEPLSLNLGASGDDSALIDTISDERKGPMEMALDRSTVKFVDALVDNLRSKEREVICMRFGLRGYEVHTLESAGIKLGVTRERVRQIEASALKRLRKRLDAKEIKKESL</sequence>
<dbReference type="InterPro" id="IPR007630">
    <property type="entry name" value="RNA_pol_sigma70_r4"/>
</dbReference>
<protein>
    <recommendedName>
        <fullName evidence="1">RNA polymerase sigma-70 region 4 domain-containing protein</fullName>
    </recommendedName>
</protein>
<evidence type="ECO:0000313" key="3">
    <source>
        <dbReference type="Proteomes" id="UP000178106"/>
    </source>
</evidence>